<evidence type="ECO:0000313" key="1">
    <source>
        <dbReference type="EMBL" id="TVY05658.1"/>
    </source>
</evidence>
<evidence type="ECO:0000313" key="2">
    <source>
        <dbReference type="Proteomes" id="UP000317036"/>
    </source>
</evidence>
<gene>
    <name evidence="1" type="ORF">FPZ49_29225</name>
</gene>
<reference evidence="1 2" key="1">
    <citation type="submission" date="2019-07" db="EMBL/GenBank/DDBJ databases">
        <authorList>
            <person name="Kim J."/>
        </authorList>
    </citation>
    <scope>NUCLEOTIDE SEQUENCE [LARGE SCALE GENOMIC DNA]</scope>
    <source>
        <strain evidence="1 2">JC52</strain>
    </source>
</reference>
<protein>
    <submittedName>
        <fullName evidence="1">Uncharacterized protein</fullName>
    </submittedName>
</protein>
<accession>A0A559K0J9</accession>
<sequence length="67" mass="7841">MANESAQRFDMFPSLQHVEFMNKKGLITDFLGDTRPLNVLKIGNLFYRDDVKLFVYQDLEPFQAAKK</sequence>
<dbReference type="Proteomes" id="UP000317036">
    <property type="component" value="Unassembled WGS sequence"/>
</dbReference>
<name>A0A559K0J9_9BACL</name>
<keyword evidence="2" id="KW-1185">Reference proteome</keyword>
<organism evidence="1 2">
    <name type="scientific">Paenibacillus cremeus</name>
    <dbReference type="NCBI Taxonomy" id="2163881"/>
    <lineage>
        <taxon>Bacteria</taxon>
        <taxon>Bacillati</taxon>
        <taxon>Bacillota</taxon>
        <taxon>Bacilli</taxon>
        <taxon>Bacillales</taxon>
        <taxon>Paenibacillaceae</taxon>
        <taxon>Paenibacillus</taxon>
    </lineage>
</organism>
<dbReference type="AlphaFoldDB" id="A0A559K0J9"/>
<dbReference type="EMBL" id="VNJI01000054">
    <property type="protein sequence ID" value="TVY05658.1"/>
    <property type="molecule type" value="Genomic_DNA"/>
</dbReference>
<comment type="caution">
    <text evidence="1">The sequence shown here is derived from an EMBL/GenBank/DDBJ whole genome shotgun (WGS) entry which is preliminary data.</text>
</comment>
<proteinExistence type="predicted"/>